<keyword evidence="3" id="KW-0121">Carboxypeptidase</keyword>
<feature type="domain" description="Glycosyl transferase family 51" evidence="17">
    <location>
        <begin position="79"/>
        <end position="253"/>
    </location>
</feature>
<dbReference type="InterPro" id="IPR001264">
    <property type="entry name" value="Glyco_trans_51"/>
</dbReference>
<accession>A0AAW5K4Q8</accession>
<keyword evidence="15" id="KW-0812">Transmembrane</keyword>
<dbReference type="PANTHER" id="PTHR32282">
    <property type="entry name" value="BINDING PROTEIN TRANSPEPTIDASE, PUTATIVE-RELATED"/>
    <property type="match status" value="1"/>
</dbReference>
<gene>
    <name evidence="18" type="ORF">NE630_13310</name>
</gene>
<evidence type="ECO:0000256" key="2">
    <source>
        <dbReference type="ARBA" id="ARBA00007739"/>
    </source>
</evidence>
<keyword evidence="5" id="KW-0328">Glycosyltransferase</keyword>
<dbReference type="InterPro" id="IPR036950">
    <property type="entry name" value="PBP_transglycosylase"/>
</dbReference>
<evidence type="ECO:0000256" key="11">
    <source>
        <dbReference type="ARBA" id="ARBA00023316"/>
    </source>
</evidence>
<keyword evidence="11" id="KW-0961">Cell wall biogenesis/degradation</keyword>
<keyword evidence="8" id="KW-0133">Cell shape</keyword>
<dbReference type="GO" id="GO:0009002">
    <property type="term" value="F:serine-type D-Ala-D-Ala carboxypeptidase activity"/>
    <property type="evidence" value="ECO:0007669"/>
    <property type="project" value="UniProtKB-EC"/>
</dbReference>
<feature type="domain" description="Penicillin-binding protein transpeptidase" evidence="16">
    <location>
        <begin position="340"/>
        <end position="599"/>
    </location>
</feature>
<dbReference type="FunFam" id="1.10.3810.10:FF:000001">
    <property type="entry name" value="Penicillin-binding protein 1A"/>
    <property type="match status" value="1"/>
</dbReference>
<evidence type="ECO:0000256" key="5">
    <source>
        <dbReference type="ARBA" id="ARBA00022676"/>
    </source>
</evidence>
<dbReference type="InterPro" id="IPR023346">
    <property type="entry name" value="Lysozyme-like_dom_sf"/>
</dbReference>
<evidence type="ECO:0000256" key="3">
    <source>
        <dbReference type="ARBA" id="ARBA00022645"/>
    </source>
</evidence>
<evidence type="ECO:0000259" key="17">
    <source>
        <dbReference type="Pfam" id="PF00912"/>
    </source>
</evidence>
<comment type="catalytic activity">
    <reaction evidence="13">
        <text>[GlcNAc-(1-&gt;4)-Mur2Ac(oyl-L-Ala-gamma-D-Glu-L-Lys-D-Ala-D-Ala)](n)-di-trans,octa-cis-undecaprenyl diphosphate + beta-D-GlcNAc-(1-&gt;4)-Mur2Ac(oyl-L-Ala-gamma-D-Glu-L-Lys-D-Ala-D-Ala)-di-trans,octa-cis-undecaprenyl diphosphate = [GlcNAc-(1-&gt;4)-Mur2Ac(oyl-L-Ala-gamma-D-Glu-L-Lys-D-Ala-D-Ala)](n+1)-di-trans,octa-cis-undecaprenyl diphosphate + di-trans,octa-cis-undecaprenyl diphosphate + H(+)</text>
        <dbReference type="Rhea" id="RHEA:23708"/>
        <dbReference type="Rhea" id="RHEA-COMP:9602"/>
        <dbReference type="Rhea" id="RHEA-COMP:9603"/>
        <dbReference type="ChEBI" id="CHEBI:15378"/>
        <dbReference type="ChEBI" id="CHEBI:58405"/>
        <dbReference type="ChEBI" id="CHEBI:60033"/>
        <dbReference type="ChEBI" id="CHEBI:78435"/>
        <dbReference type="EC" id="2.4.99.28"/>
    </reaction>
</comment>
<feature type="compositionally biased region" description="Basic and acidic residues" evidence="14">
    <location>
        <begin position="744"/>
        <end position="757"/>
    </location>
</feature>
<evidence type="ECO:0000313" key="18">
    <source>
        <dbReference type="EMBL" id="MCQ4815412.1"/>
    </source>
</evidence>
<comment type="caution">
    <text evidence="18">The sequence shown here is derived from an EMBL/GenBank/DDBJ whole genome shotgun (WGS) entry which is preliminary data.</text>
</comment>
<dbReference type="NCBIfam" id="TIGR02074">
    <property type="entry name" value="PBP_1a_fam"/>
    <property type="match status" value="1"/>
</dbReference>
<comment type="catalytic activity">
    <reaction evidence="12">
        <text>Preferential cleavage: (Ac)2-L-Lys-D-Ala-|-D-Ala. Also transpeptidation of peptidyl-alanyl moieties that are N-acyl substituents of D-alanine.</text>
        <dbReference type="EC" id="3.4.16.4"/>
    </reaction>
</comment>
<dbReference type="InterPro" id="IPR050396">
    <property type="entry name" value="Glycosyltr_51/Transpeptidase"/>
</dbReference>
<protein>
    <submittedName>
        <fullName evidence="18">PBP1A family penicillin-binding protein</fullName>
    </submittedName>
</protein>
<dbReference type="Pfam" id="PF00912">
    <property type="entry name" value="Transgly"/>
    <property type="match status" value="1"/>
</dbReference>
<keyword evidence="6" id="KW-0808">Transferase</keyword>
<keyword evidence="15" id="KW-0472">Membrane</keyword>
<keyword evidence="9" id="KW-0573">Peptidoglycan synthesis</keyword>
<name>A0AAW5K4Q8_9BACT</name>
<evidence type="ECO:0000256" key="1">
    <source>
        <dbReference type="ARBA" id="ARBA00007090"/>
    </source>
</evidence>
<dbReference type="Proteomes" id="UP001205919">
    <property type="component" value="Unassembled WGS sequence"/>
</dbReference>
<evidence type="ECO:0000256" key="6">
    <source>
        <dbReference type="ARBA" id="ARBA00022679"/>
    </source>
</evidence>
<dbReference type="Gene3D" id="3.40.710.10">
    <property type="entry name" value="DD-peptidase/beta-lactamase superfamily"/>
    <property type="match status" value="1"/>
</dbReference>
<dbReference type="Gene3D" id="1.10.3810.10">
    <property type="entry name" value="Biosynthetic peptidoglycan transglycosylase-like"/>
    <property type="match status" value="1"/>
</dbReference>
<evidence type="ECO:0000256" key="9">
    <source>
        <dbReference type="ARBA" id="ARBA00022984"/>
    </source>
</evidence>
<dbReference type="SUPFAM" id="SSF56601">
    <property type="entry name" value="beta-lactamase/transpeptidase-like"/>
    <property type="match status" value="1"/>
</dbReference>
<evidence type="ECO:0000259" key="16">
    <source>
        <dbReference type="Pfam" id="PF00905"/>
    </source>
</evidence>
<sequence length="770" mass="84378">MSHTVRNDTDFSLEHKAKKKKSFVFSLFSTLALLAAVVGAVVAVAMIFFLKDITATLPSYQDMLDHEPSLATTVYDRNGKVVTQLFQENRTWVKLDAISPWMVKAILAAEDDSFYEHSGIRPIAIVRALVVDVFHRGAKQGASTITQQLARNLFLSNEKTIIRKAKEAILALRLERIYTKDQLLEMYLNTIYMGHGAYGVEAASKTYFAKSPRNLAIDESAILAGLVAAPEKYSPFRSEKSSQTRKAYVMRRMLDLDWISKDDYDSYIDKRPVLAKRTARSNSISLEGAPYFVSYILFKQLLPNYGTEKIYRGGLKVHTTLDIDLQKKAEEIVSKMPYEGALVAMDPNTGEILAMVGGRNFDKSKFNRATQAYRQPGSAFKPIVYATALEQGYRGVDHILDAPLLFPNGWSPGNYTSNKFDGEVTLITALAKSINTSAVRLAQIDGVGRIADLARRIGITTPYLPDDLSVALGTASLTPLEMLVAYAAFANNGYKVEPYAVKEILSQRGESLEQNGPKLANAISPATAVSMRSMLEQVTSWGTGTRAKIPNYETFGKTGTTNDWTDAWFVGGVPGLVVVVYIGNDNHKPLGGRSTGAVAALPVWKEFVSYAVTKMNLPAAFSIPGDAEVEAVRVCKATGFIAAEGCPATTLLLPQGHAPTAVCPWHGGSLAAARADDNAPQLLLAPIDDETTSNKYAMRLGGEEQARQPNETETAAGQDEPTPIPQKKTSEKEPVKLPSASSDPYKKDPSQHTDMEAKYQELLKKYNIIE</sequence>
<evidence type="ECO:0000256" key="15">
    <source>
        <dbReference type="SAM" id="Phobius"/>
    </source>
</evidence>
<dbReference type="InterPro" id="IPR001460">
    <property type="entry name" value="PCN-bd_Tpept"/>
</dbReference>
<comment type="similarity">
    <text evidence="2">In the N-terminal section; belongs to the glycosyltransferase 51 family.</text>
</comment>
<dbReference type="GO" id="GO:0030288">
    <property type="term" value="C:outer membrane-bounded periplasmic space"/>
    <property type="evidence" value="ECO:0007669"/>
    <property type="project" value="TreeGrafter"/>
</dbReference>
<keyword evidence="15" id="KW-1133">Transmembrane helix</keyword>
<keyword evidence="10" id="KW-0511">Multifunctional enzyme</keyword>
<dbReference type="Pfam" id="PF00905">
    <property type="entry name" value="Transpeptidase"/>
    <property type="match status" value="1"/>
</dbReference>
<evidence type="ECO:0000256" key="4">
    <source>
        <dbReference type="ARBA" id="ARBA00022670"/>
    </source>
</evidence>
<dbReference type="GO" id="GO:0008360">
    <property type="term" value="P:regulation of cell shape"/>
    <property type="evidence" value="ECO:0007669"/>
    <property type="project" value="UniProtKB-KW"/>
</dbReference>
<feature type="transmembrane region" description="Helical" evidence="15">
    <location>
        <begin position="23"/>
        <end position="50"/>
    </location>
</feature>
<dbReference type="AlphaFoldDB" id="A0AAW5K4Q8"/>
<comment type="similarity">
    <text evidence="1">In the C-terminal section; belongs to the transpeptidase family.</text>
</comment>
<evidence type="ECO:0000256" key="10">
    <source>
        <dbReference type="ARBA" id="ARBA00023268"/>
    </source>
</evidence>
<evidence type="ECO:0000256" key="13">
    <source>
        <dbReference type="ARBA" id="ARBA00049902"/>
    </source>
</evidence>
<dbReference type="GO" id="GO:0008658">
    <property type="term" value="F:penicillin binding"/>
    <property type="evidence" value="ECO:0007669"/>
    <property type="project" value="InterPro"/>
</dbReference>
<dbReference type="SUPFAM" id="SSF53955">
    <property type="entry name" value="Lysozyme-like"/>
    <property type="match status" value="1"/>
</dbReference>
<reference evidence="18 19" key="1">
    <citation type="submission" date="2022-06" db="EMBL/GenBank/DDBJ databases">
        <title>Isolation of gut microbiota from human fecal samples.</title>
        <authorList>
            <person name="Pamer E.G."/>
            <person name="Barat B."/>
            <person name="Waligurski E."/>
            <person name="Medina S."/>
            <person name="Paddock L."/>
            <person name="Mostad J."/>
        </authorList>
    </citation>
    <scope>NUCLEOTIDE SEQUENCE [LARGE SCALE GENOMIC DNA]</scope>
    <source>
        <strain evidence="18 19">DFI.9.90</strain>
    </source>
</reference>
<evidence type="ECO:0000256" key="8">
    <source>
        <dbReference type="ARBA" id="ARBA00022960"/>
    </source>
</evidence>
<dbReference type="PANTHER" id="PTHR32282:SF33">
    <property type="entry name" value="PEPTIDOGLYCAN GLYCOSYLTRANSFERASE"/>
    <property type="match status" value="1"/>
</dbReference>
<dbReference type="GO" id="GO:0009252">
    <property type="term" value="P:peptidoglycan biosynthetic process"/>
    <property type="evidence" value="ECO:0007669"/>
    <property type="project" value="UniProtKB-KW"/>
</dbReference>
<dbReference type="GO" id="GO:0006508">
    <property type="term" value="P:proteolysis"/>
    <property type="evidence" value="ECO:0007669"/>
    <property type="project" value="UniProtKB-KW"/>
</dbReference>
<feature type="region of interest" description="Disordered" evidence="14">
    <location>
        <begin position="702"/>
        <end position="757"/>
    </location>
</feature>
<dbReference type="GO" id="GO:0071555">
    <property type="term" value="P:cell wall organization"/>
    <property type="evidence" value="ECO:0007669"/>
    <property type="project" value="UniProtKB-KW"/>
</dbReference>
<evidence type="ECO:0000256" key="7">
    <source>
        <dbReference type="ARBA" id="ARBA00022801"/>
    </source>
</evidence>
<keyword evidence="4" id="KW-0645">Protease</keyword>
<evidence type="ECO:0000256" key="14">
    <source>
        <dbReference type="SAM" id="MobiDB-lite"/>
    </source>
</evidence>
<dbReference type="InterPro" id="IPR012338">
    <property type="entry name" value="Beta-lactam/transpept-like"/>
</dbReference>
<proteinExistence type="inferred from homology"/>
<organism evidence="18 19">
    <name type="scientific">Cloacibacillus evryensis</name>
    <dbReference type="NCBI Taxonomy" id="508460"/>
    <lineage>
        <taxon>Bacteria</taxon>
        <taxon>Thermotogati</taxon>
        <taxon>Synergistota</taxon>
        <taxon>Synergistia</taxon>
        <taxon>Synergistales</taxon>
        <taxon>Synergistaceae</taxon>
        <taxon>Cloacibacillus</taxon>
    </lineage>
</organism>
<dbReference type="GO" id="GO:0008955">
    <property type="term" value="F:peptidoglycan glycosyltransferase activity"/>
    <property type="evidence" value="ECO:0007669"/>
    <property type="project" value="UniProtKB-EC"/>
</dbReference>
<dbReference type="RefSeq" id="WP_008710284.1">
    <property type="nucleotide sequence ID" value="NZ_CABKQM010000005.1"/>
</dbReference>
<keyword evidence="19" id="KW-1185">Reference proteome</keyword>
<evidence type="ECO:0000256" key="12">
    <source>
        <dbReference type="ARBA" id="ARBA00034000"/>
    </source>
</evidence>
<evidence type="ECO:0000313" key="19">
    <source>
        <dbReference type="Proteomes" id="UP001205919"/>
    </source>
</evidence>
<dbReference type="GeneID" id="95756027"/>
<keyword evidence="7" id="KW-0378">Hydrolase</keyword>
<dbReference type="EMBL" id="JANFYT010000036">
    <property type="protein sequence ID" value="MCQ4815412.1"/>
    <property type="molecule type" value="Genomic_DNA"/>
</dbReference>